<accession>A0A1H9ZPN0</accession>
<protein>
    <submittedName>
        <fullName evidence="1">Uncharacterized protein</fullName>
    </submittedName>
</protein>
<dbReference type="RefSeq" id="WP_177185974.1">
    <property type="nucleotide sequence ID" value="NZ_FOHZ01000002.1"/>
</dbReference>
<proteinExistence type="predicted"/>
<dbReference type="EMBL" id="FOHZ01000002">
    <property type="protein sequence ID" value="SES83718.1"/>
    <property type="molecule type" value="Genomic_DNA"/>
</dbReference>
<dbReference type="AlphaFoldDB" id="A0A1H9ZPN0"/>
<evidence type="ECO:0000313" key="2">
    <source>
        <dbReference type="Proteomes" id="UP000198762"/>
    </source>
</evidence>
<reference evidence="2" key="1">
    <citation type="submission" date="2016-10" db="EMBL/GenBank/DDBJ databases">
        <authorList>
            <person name="Varghese N."/>
            <person name="Submissions S."/>
        </authorList>
    </citation>
    <scope>NUCLEOTIDE SEQUENCE [LARGE SCALE GENOMIC DNA]</scope>
    <source>
        <strain evidence="2">CGMCC 1.6489</strain>
    </source>
</reference>
<keyword evidence="2" id="KW-1185">Reference proteome</keyword>
<sequence length="56" mass="6447">MLQTLYTRDLNNHRRSELIAIEVTPTTFPGIVTGTGTAILRADKRRAFDYVYVYLD</sequence>
<name>A0A1H9ZPN0_9GAMM</name>
<evidence type="ECO:0000313" key="1">
    <source>
        <dbReference type="EMBL" id="SES83718.1"/>
    </source>
</evidence>
<organism evidence="1 2">
    <name type="scientific">Marinobacter segnicrescens</name>
    <dbReference type="NCBI Taxonomy" id="430453"/>
    <lineage>
        <taxon>Bacteria</taxon>
        <taxon>Pseudomonadati</taxon>
        <taxon>Pseudomonadota</taxon>
        <taxon>Gammaproteobacteria</taxon>
        <taxon>Pseudomonadales</taxon>
        <taxon>Marinobacteraceae</taxon>
        <taxon>Marinobacter</taxon>
    </lineage>
</organism>
<gene>
    <name evidence="1" type="ORF">SAMN04487962_1022</name>
</gene>
<dbReference type="Proteomes" id="UP000198762">
    <property type="component" value="Unassembled WGS sequence"/>
</dbReference>